<accession>X1J2S7</accession>
<organism evidence="3">
    <name type="scientific">marine sediment metagenome</name>
    <dbReference type="NCBI Taxonomy" id="412755"/>
    <lineage>
        <taxon>unclassified sequences</taxon>
        <taxon>metagenomes</taxon>
        <taxon>ecological metagenomes</taxon>
    </lineage>
</organism>
<evidence type="ECO:0008006" key="4">
    <source>
        <dbReference type="Google" id="ProtNLM"/>
    </source>
</evidence>
<dbReference type="AlphaFoldDB" id="X1J2S7"/>
<dbReference type="EMBL" id="BARU01037479">
    <property type="protein sequence ID" value="GAH88292.1"/>
    <property type="molecule type" value="Genomic_DNA"/>
</dbReference>
<dbReference type="InterPro" id="IPR021416">
    <property type="entry name" value="DUF3048_N"/>
</dbReference>
<proteinExistence type="predicted"/>
<dbReference type="Pfam" id="PF17479">
    <property type="entry name" value="DUF3048_C"/>
    <property type="match status" value="1"/>
</dbReference>
<feature type="domain" description="DUF3048" evidence="1">
    <location>
        <begin position="2"/>
        <end position="90"/>
    </location>
</feature>
<comment type="caution">
    <text evidence="3">The sequence shown here is derived from an EMBL/GenBank/DDBJ whole genome shotgun (WGS) entry which is preliminary data.</text>
</comment>
<gene>
    <name evidence="3" type="ORF">S03H2_58397</name>
</gene>
<dbReference type="Pfam" id="PF11258">
    <property type="entry name" value="DUF3048"/>
    <property type="match status" value="1"/>
</dbReference>
<protein>
    <recommendedName>
        <fullName evidence="4">DUF3048 domain-containing protein</fullName>
    </recommendedName>
</protein>
<evidence type="ECO:0000313" key="3">
    <source>
        <dbReference type="EMBL" id="GAH88292.1"/>
    </source>
</evidence>
<reference evidence="3" key="1">
    <citation type="journal article" date="2014" name="Front. Microbiol.">
        <title>High frequency of phylogenetically diverse reductive dehalogenase-homologous genes in deep subseafloor sedimentary metagenomes.</title>
        <authorList>
            <person name="Kawai M."/>
            <person name="Futagami T."/>
            <person name="Toyoda A."/>
            <person name="Takaki Y."/>
            <person name="Nishi S."/>
            <person name="Hori S."/>
            <person name="Arai W."/>
            <person name="Tsubouchi T."/>
            <person name="Morono Y."/>
            <person name="Uchiyama I."/>
            <person name="Ito T."/>
            <person name="Fujiyama A."/>
            <person name="Inagaki F."/>
            <person name="Takami H."/>
        </authorList>
    </citation>
    <scope>NUCLEOTIDE SEQUENCE</scope>
    <source>
        <strain evidence="3">Expedition CK06-06</strain>
    </source>
</reference>
<name>X1J2S7_9ZZZZ</name>
<dbReference type="SUPFAM" id="SSF159774">
    <property type="entry name" value="YerB-like"/>
    <property type="match status" value="1"/>
</dbReference>
<sequence length="240" mass="27761">YVCEEPEEIGSARSSRHDFIPLALGLDAIYAHWGGSHFALDKLDAGIIDNIDAMKNPYNAYWQDWSKPMPHNGFTSFKRLLNAAEKLGYRLDNEFNGYPREDSKLKALDGKLTIGFGNQYRVYYEYNSETNTYLRWRGGEKEIDKNNNEQVEASVIAVMRAASRMIQIPDYNDVDVEGEGEASIFQNGEEIKGYWKKEGKYSKSKLYFLDDKGKEIKFTPGKIWIEIVEPYQDVIWETYD</sequence>
<evidence type="ECO:0000259" key="1">
    <source>
        <dbReference type="Pfam" id="PF11258"/>
    </source>
</evidence>
<dbReference type="InterPro" id="IPR023158">
    <property type="entry name" value="YerB-like_sf"/>
</dbReference>
<feature type="domain" description="DUF3048" evidence="2">
    <location>
        <begin position="113"/>
        <end position="225"/>
    </location>
</feature>
<evidence type="ECO:0000259" key="2">
    <source>
        <dbReference type="Pfam" id="PF17479"/>
    </source>
</evidence>
<dbReference type="InterPro" id="IPR035328">
    <property type="entry name" value="DUF3048_C"/>
</dbReference>
<feature type="non-terminal residue" evidence="3">
    <location>
        <position position="1"/>
    </location>
</feature>
<dbReference type="Gene3D" id="3.50.90.10">
    <property type="entry name" value="YerB-like"/>
    <property type="match status" value="1"/>
</dbReference>